<dbReference type="NCBIfam" id="TIGR03633">
    <property type="entry name" value="arc_protsome_A"/>
    <property type="match status" value="1"/>
</dbReference>
<evidence type="ECO:0000256" key="1">
    <source>
        <dbReference type="ARBA" id="ARBA00004496"/>
    </source>
</evidence>
<dbReference type="InterPro" id="IPR019982">
    <property type="entry name" value="Proteasome_asu_arc"/>
</dbReference>
<dbReference type="PANTHER" id="PTHR11599">
    <property type="entry name" value="PROTEASOME SUBUNIT ALPHA/BETA"/>
    <property type="match status" value="1"/>
</dbReference>
<dbReference type="Pfam" id="PF00227">
    <property type="entry name" value="Proteasome"/>
    <property type="match status" value="1"/>
</dbReference>
<dbReference type="GO" id="GO:0005737">
    <property type="term" value="C:cytoplasm"/>
    <property type="evidence" value="ECO:0007669"/>
    <property type="project" value="UniProtKB-SubCell"/>
</dbReference>
<keyword evidence="9" id="KW-1185">Reference proteome</keyword>
<dbReference type="InterPro" id="IPR050115">
    <property type="entry name" value="Proteasome_alpha"/>
</dbReference>
<dbReference type="PROSITE" id="PS51475">
    <property type="entry name" value="PROTEASOME_ALPHA_2"/>
    <property type="match status" value="1"/>
</dbReference>
<dbReference type="Gene3D" id="3.60.20.10">
    <property type="entry name" value="Glutamine Phosphoribosylpyrophosphate, subunit 1, domain 1"/>
    <property type="match status" value="1"/>
</dbReference>
<dbReference type="InterPro" id="IPR029055">
    <property type="entry name" value="Ntn_hydrolases_N"/>
</dbReference>
<reference evidence="8 9" key="1">
    <citation type="submission" date="2014-03" db="EMBL/GenBank/DDBJ databases">
        <title>Draft genome sequence of the novel thermoacidophilic archaea Acidianus copahuensis ALE1 strain, isolated from Copahue volcanic area in Neuquen Argentina.</title>
        <authorList>
            <person name="Urbieta M.S."/>
            <person name="Rascovan N."/>
            <person name="Castro C."/>
            <person name="Revale S."/>
            <person name="Giaveno M.A."/>
            <person name="Vazquez M.P."/>
            <person name="Donati E.R."/>
        </authorList>
    </citation>
    <scope>NUCLEOTIDE SEQUENCE [LARGE SCALE GENOMIC DNA]</scope>
    <source>
        <strain evidence="8 9">ALE1</strain>
    </source>
</reference>
<dbReference type="OrthoDB" id="9421at2157"/>
<dbReference type="CDD" id="cd03756">
    <property type="entry name" value="proteasome_alpha_archeal"/>
    <property type="match status" value="1"/>
</dbReference>
<evidence type="ECO:0000256" key="5">
    <source>
        <dbReference type="PROSITE-ProRule" id="PRU00808"/>
    </source>
</evidence>
<comment type="function">
    <text evidence="4 6">Component of the proteasome core, a large protease complex with broad specificity involved in protein degradation.</text>
</comment>
<dbReference type="RefSeq" id="WP_048100045.1">
    <property type="nucleotide sequence ID" value="NZ_JFZT01000047.1"/>
</dbReference>
<evidence type="ECO:0000259" key="7">
    <source>
        <dbReference type="PROSITE" id="PS00388"/>
    </source>
</evidence>
<keyword evidence="8" id="KW-0378">Hydrolase</keyword>
<dbReference type="GO" id="GO:0006511">
    <property type="term" value="P:ubiquitin-dependent protein catabolic process"/>
    <property type="evidence" value="ECO:0007669"/>
    <property type="project" value="InterPro"/>
</dbReference>
<evidence type="ECO:0000256" key="4">
    <source>
        <dbReference type="HAMAP-Rule" id="MF_00289"/>
    </source>
</evidence>
<evidence type="ECO:0000256" key="6">
    <source>
        <dbReference type="RuleBase" id="RU000552"/>
    </source>
</evidence>
<dbReference type="NCBIfam" id="NF003075">
    <property type="entry name" value="PRK03996.1"/>
    <property type="match status" value="1"/>
</dbReference>
<comment type="activity regulation">
    <text evidence="4">The formation of the proteasomal ATPase PAN-20S proteasome complex, via the docking of the C-termini of PAN into the intersubunit pockets in the alpha-rings, triggers opening of the gate for substrate entry. Interconversion between the open-gate and close-gate conformations leads to a dynamic regulation of the 20S proteasome proteolysis activity.</text>
</comment>
<organism evidence="8 9">
    <name type="scientific">Candidatus Acidianus copahuensis</name>
    <dbReference type="NCBI Taxonomy" id="1160895"/>
    <lineage>
        <taxon>Archaea</taxon>
        <taxon>Thermoproteota</taxon>
        <taxon>Thermoprotei</taxon>
        <taxon>Sulfolobales</taxon>
        <taxon>Sulfolobaceae</taxon>
        <taxon>Acidianus</taxon>
    </lineage>
</organism>
<dbReference type="GO" id="GO:0010498">
    <property type="term" value="P:proteasomal protein catabolic process"/>
    <property type="evidence" value="ECO:0007669"/>
    <property type="project" value="UniProtKB-UniRule"/>
</dbReference>
<dbReference type="AlphaFoldDB" id="A0A031LKL9"/>
<dbReference type="HAMAP" id="MF_00289_A">
    <property type="entry name" value="Proteasome_A_A"/>
    <property type="match status" value="1"/>
</dbReference>
<evidence type="ECO:0000256" key="2">
    <source>
        <dbReference type="ARBA" id="ARBA00022490"/>
    </source>
</evidence>
<dbReference type="SUPFAM" id="SSF56235">
    <property type="entry name" value="N-terminal nucleophile aminohydrolases (Ntn hydrolases)"/>
    <property type="match status" value="1"/>
</dbReference>
<evidence type="ECO:0000313" key="8">
    <source>
        <dbReference type="EMBL" id="EZQ03878.1"/>
    </source>
</evidence>
<dbReference type="InterPro" id="IPR000426">
    <property type="entry name" value="Proteasome_asu_N"/>
</dbReference>
<comment type="caution">
    <text evidence="8">The sequence shown here is derived from an EMBL/GenBank/DDBJ whole genome shotgun (WGS) entry which is preliminary data.</text>
</comment>
<dbReference type="GO" id="GO:0019773">
    <property type="term" value="C:proteasome core complex, alpha-subunit complex"/>
    <property type="evidence" value="ECO:0007669"/>
    <property type="project" value="UniProtKB-UniRule"/>
</dbReference>
<accession>A0A031LKL9</accession>
<evidence type="ECO:0000256" key="3">
    <source>
        <dbReference type="ARBA" id="ARBA00022942"/>
    </source>
</evidence>
<gene>
    <name evidence="4" type="primary">psmA</name>
    <name evidence="8" type="ORF">CM19_09165</name>
</gene>
<keyword evidence="2 4" id="KW-0963">Cytoplasm</keyword>
<protein>
    <recommendedName>
        <fullName evidence="4 6">Proteasome subunit alpha</fullName>
    </recommendedName>
    <alternativeName>
        <fullName evidence="4">20S proteasome alpha subunit</fullName>
    </alternativeName>
    <alternativeName>
        <fullName evidence="4">Proteasome core protein PsmA</fullName>
    </alternativeName>
</protein>
<name>A0A031LKL9_9CREN</name>
<dbReference type="InterPro" id="IPR023332">
    <property type="entry name" value="Proteasome_alpha-type"/>
</dbReference>
<dbReference type="Proteomes" id="UP000024332">
    <property type="component" value="Unassembled WGS sequence"/>
</dbReference>
<evidence type="ECO:0000313" key="9">
    <source>
        <dbReference type="Proteomes" id="UP000024332"/>
    </source>
</evidence>
<sequence>MAFGPAAMGYDRAITIFSPDGSLYQVDYAFEAVKKGWTTLGVKTQNAVVILGEKKKASQLLDLDSIEKVFLLDDHVGCSFAGLASDGRILIDYARNSALQNRLVYDEPIMIDYLTKLVSDVKQMYTQHGGVRPFGVALIIGGVDKGVTKLFMTEPSGQFMPYQAVAIGQGGYTATEYLEKNYREDLSVEDTILLALNALKSTLKPGEKLGPSNVEIGYITKDIGVFRKMLNDEKIKYLEKLG</sequence>
<dbReference type="Pfam" id="PF10584">
    <property type="entry name" value="Proteasome_A_N"/>
    <property type="match status" value="1"/>
</dbReference>
<dbReference type="FunFam" id="3.60.20.10:FF:000004">
    <property type="entry name" value="Proteasome subunit alpha type-4"/>
    <property type="match status" value="1"/>
</dbReference>
<comment type="subunit">
    <text evidence="4 6">The 20S proteasome core is composed of 14 alpha and 14 beta subunits that assemble into four stacked heptameric rings, resulting in a barrel-shaped structure. The two inner rings, each composed of seven catalytic beta subunits, are sandwiched by two outer rings, each composed of seven alpha subunits. The catalytic chamber with the active sites is on the inside of the barrel. Has a gated structure, the ends of the cylinder being occluded by the N-termini of the alpha-subunits. Is capped at one or both ends by the proteasome regulatory ATPase, PAN.</text>
</comment>
<dbReference type="EMBL" id="JFZT01000047">
    <property type="protein sequence ID" value="EZQ03878.1"/>
    <property type="molecule type" value="Genomic_DNA"/>
</dbReference>
<dbReference type="InterPro" id="IPR001353">
    <property type="entry name" value="Proteasome_sua/b"/>
</dbReference>
<comment type="similarity">
    <text evidence="4 5 6">Belongs to the peptidase T1A family.</text>
</comment>
<feature type="domain" description="Proteasome alpha-type subunits" evidence="7">
    <location>
        <begin position="10"/>
        <end position="32"/>
    </location>
</feature>
<dbReference type="STRING" id="1160895.CM19_09165"/>
<keyword evidence="3 4" id="KW-0647">Proteasome</keyword>
<comment type="subcellular location">
    <subcellularLocation>
        <location evidence="1 4 6">Cytoplasm</location>
    </subcellularLocation>
</comment>
<dbReference type="PROSITE" id="PS00388">
    <property type="entry name" value="PROTEASOME_ALPHA_1"/>
    <property type="match status" value="1"/>
</dbReference>
<dbReference type="SMART" id="SM00948">
    <property type="entry name" value="Proteasome_A_N"/>
    <property type="match status" value="1"/>
</dbReference>
<proteinExistence type="inferred from homology"/>
<dbReference type="GO" id="GO:0004298">
    <property type="term" value="F:threonine-type endopeptidase activity"/>
    <property type="evidence" value="ECO:0007669"/>
    <property type="project" value="InterPro"/>
</dbReference>